<evidence type="ECO:0000259" key="8">
    <source>
        <dbReference type="Pfam" id="PF02775"/>
    </source>
</evidence>
<dbReference type="GO" id="GO:0030976">
    <property type="term" value="F:thiamine pyrophosphate binding"/>
    <property type="evidence" value="ECO:0007669"/>
    <property type="project" value="InterPro"/>
</dbReference>
<gene>
    <name evidence="10" type="primary">ilvG</name>
    <name evidence="10" type="ORF">ENSA5_08500</name>
</gene>
<evidence type="ECO:0000259" key="9">
    <source>
        <dbReference type="Pfam" id="PF02776"/>
    </source>
</evidence>
<dbReference type="EC" id="2.2.1.6" evidence="10"/>
<comment type="similarity">
    <text evidence="3 6">Belongs to the TPP enzyme family.</text>
</comment>
<dbReference type="InterPro" id="IPR029035">
    <property type="entry name" value="DHS-like_NAD/FAD-binding_dom"/>
</dbReference>
<dbReference type="Pfam" id="PF02776">
    <property type="entry name" value="TPP_enzyme_N"/>
    <property type="match status" value="1"/>
</dbReference>
<dbReference type="PANTHER" id="PTHR18968">
    <property type="entry name" value="THIAMINE PYROPHOSPHATE ENZYMES"/>
    <property type="match status" value="1"/>
</dbReference>
<proteinExistence type="inferred from homology"/>
<feature type="domain" description="Thiamine pyrophosphate enzyme TPP-binding" evidence="8">
    <location>
        <begin position="421"/>
        <end position="570"/>
    </location>
</feature>
<dbReference type="GO" id="GO:0000287">
    <property type="term" value="F:magnesium ion binding"/>
    <property type="evidence" value="ECO:0007669"/>
    <property type="project" value="InterPro"/>
</dbReference>
<dbReference type="Gene3D" id="3.40.50.1220">
    <property type="entry name" value="TPP-binding domain"/>
    <property type="match status" value="1"/>
</dbReference>
<evidence type="ECO:0000256" key="1">
    <source>
        <dbReference type="ARBA" id="ARBA00001946"/>
    </source>
</evidence>
<evidence type="ECO:0000313" key="10">
    <source>
        <dbReference type="EMBL" id="PRQ04341.1"/>
    </source>
</evidence>
<dbReference type="GO" id="GO:0050660">
    <property type="term" value="F:flavin adenine dinucleotide binding"/>
    <property type="evidence" value="ECO:0007669"/>
    <property type="project" value="TreeGrafter"/>
</dbReference>
<sequence length="584" mass="62065">MTMSEMDGGQIIASVLERQGVRQLYTLCGGHISPILVASKQLGIQIIDVRDEASAVFAADATARMTGIPGVAAVTAGPGLTNTITAVKNAQLAESPVVILGGATATVLEGRGSLQDIDQVALMQPHVKQVFTPRAVRQLVPTLEGAFRIAREGVPGPVFVEAPVDLLYPEATVREWYIDQGGVKEPKNLVGYATRAYLEQHLARQFWGAPGPKAHAPEVIPMMEAGRREVEKVAGWIRGAKRPVFVVGSQTVSVAAEVPAIAGALESIGAPVWLAGGARGLLGREHSLQYRHKRTKALKAADVVVVFGFPLDFRLGYGRSIGSKAKLATVNLGVEALSMNRKPTLGVHAHPGRFITQLAASLDGVDAGRWQPWFGELSEREDARNAEIVEQGKAELDGVNPIDLFLQLEELMAEDSVLVVDGGDFVATAAYIVRPRKPLSWLDPGVFGTLGVGGGFAVASCAVRPEAEVWLIYGDGSSGYSLAEIDTCVRRGLAPIALIGNDGSWQQIARDQVEILGDACGTELRRTAYHTVVEGYGGRGLLLDDPAKIGETLREAQAIAKAGTPVAINVMIGKTDFRKGSLSM</sequence>
<evidence type="ECO:0000256" key="3">
    <source>
        <dbReference type="ARBA" id="ARBA00007812"/>
    </source>
</evidence>
<keyword evidence="5 6" id="KW-0786">Thiamine pyrophosphate</keyword>
<evidence type="ECO:0000256" key="2">
    <source>
        <dbReference type="ARBA" id="ARBA00001964"/>
    </source>
</evidence>
<dbReference type="InterPro" id="IPR012000">
    <property type="entry name" value="Thiamin_PyroP_enz_cen_dom"/>
</dbReference>
<dbReference type="InterPro" id="IPR029061">
    <property type="entry name" value="THDP-binding"/>
</dbReference>
<comment type="caution">
    <text evidence="10">The sequence shown here is derived from an EMBL/GenBank/DDBJ whole genome shotgun (WGS) entry which is preliminary data.</text>
</comment>
<evidence type="ECO:0000256" key="6">
    <source>
        <dbReference type="RuleBase" id="RU362132"/>
    </source>
</evidence>
<comment type="cofactor">
    <cofactor evidence="2">
        <name>thiamine diphosphate</name>
        <dbReference type="ChEBI" id="CHEBI:58937"/>
    </cofactor>
</comment>
<name>A0A2S9YH26_9BACT</name>
<dbReference type="FunFam" id="3.40.50.970:FF:000007">
    <property type="entry name" value="Acetolactate synthase"/>
    <property type="match status" value="1"/>
</dbReference>
<dbReference type="GO" id="GO:0009099">
    <property type="term" value="P:L-valine biosynthetic process"/>
    <property type="evidence" value="ECO:0007669"/>
    <property type="project" value="TreeGrafter"/>
</dbReference>
<feature type="domain" description="Thiamine pyrophosphate enzyme N-terminal TPP-binding" evidence="9">
    <location>
        <begin position="6"/>
        <end position="122"/>
    </location>
</feature>
<dbReference type="Pfam" id="PF00205">
    <property type="entry name" value="TPP_enzyme_M"/>
    <property type="match status" value="1"/>
</dbReference>
<keyword evidence="10" id="KW-0808">Transferase</keyword>
<dbReference type="SUPFAM" id="SSF52467">
    <property type="entry name" value="DHS-like NAD/FAD-binding domain"/>
    <property type="match status" value="1"/>
</dbReference>
<dbReference type="InterPro" id="IPR011766">
    <property type="entry name" value="TPP_enzyme_TPP-bd"/>
</dbReference>
<dbReference type="SUPFAM" id="SSF52518">
    <property type="entry name" value="Thiamin diphosphate-binding fold (THDP-binding)"/>
    <property type="match status" value="2"/>
</dbReference>
<dbReference type="GO" id="GO:0003984">
    <property type="term" value="F:acetolactate synthase activity"/>
    <property type="evidence" value="ECO:0007669"/>
    <property type="project" value="UniProtKB-EC"/>
</dbReference>
<dbReference type="CDD" id="cd02004">
    <property type="entry name" value="TPP_BZL_OCoD_HPCL"/>
    <property type="match status" value="1"/>
</dbReference>
<dbReference type="InterPro" id="IPR045229">
    <property type="entry name" value="TPP_enz"/>
</dbReference>
<dbReference type="InterPro" id="IPR012001">
    <property type="entry name" value="Thiamin_PyroP_enz_TPP-bd_dom"/>
</dbReference>
<dbReference type="AlphaFoldDB" id="A0A2S9YH26"/>
<dbReference type="Gene3D" id="3.40.50.970">
    <property type="match status" value="2"/>
</dbReference>
<dbReference type="Pfam" id="PF02775">
    <property type="entry name" value="TPP_enzyme_C"/>
    <property type="match status" value="1"/>
</dbReference>
<dbReference type="InterPro" id="IPR000399">
    <property type="entry name" value="TPP-bd_CS"/>
</dbReference>
<keyword evidence="4" id="KW-0479">Metal-binding</keyword>
<reference evidence="10 11" key="1">
    <citation type="submission" date="2018-03" db="EMBL/GenBank/DDBJ databases">
        <title>Draft Genome Sequences of the Obligatory Marine Myxobacteria Enhygromyxa salina SWB005.</title>
        <authorList>
            <person name="Poehlein A."/>
            <person name="Moghaddam J.A."/>
            <person name="Harms H."/>
            <person name="Alanjari M."/>
            <person name="Koenig G.M."/>
            <person name="Daniel R."/>
            <person name="Schaeberle T.F."/>
        </authorList>
    </citation>
    <scope>NUCLEOTIDE SEQUENCE [LARGE SCALE GENOMIC DNA]</scope>
    <source>
        <strain evidence="10 11">SWB005</strain>
    </source>
</reference>
<evidence type="ECO:0000259" key="7">
    <source>
        <dbReference type="Pfam" id="PF00205"/>
    </source>
</evidence>
<dbReference type="PROSITE" id="PS00187">
    <property type="entry name" value="TPP_ENZYMES"/>
    <property type="match status" value="1"/>
</dbReference>
<dbReference type="CDD" id="cd07035">
    <property type="entry name" value="TPP_PYR_POX_like"/>
    <property type="match status" value="1"/>
</dbReference>
<organism evidence="10 11">
    <name type="scientific">Enhygromyxa salina</name>
    <dbReference type="NCBI Taxonomy" id="215803"/>
    <lineage>
        <taxon>Bacteria</taxon>
        <taxon>Pseudomonadati</taxon>
        <taxon>Myxococcota</taxon>
        <taxon>Polyangia</taxon>
        <taxon>Nannocystales</taxon>
        <taxon>Nannocystaceae</taxon>
        <taxon>Enhygromyxa</taxon>
    </lineage>
</organism>
<keyword evidence="11" id="KW-1185">Reference proteome</keyword>
<comment type="cofactor">
    <cofactor evidence="1">
        <name>Mg(2+)</name>
        <dbReference type="ChEBI" id="CHEBI:18420"/>
    </cofactor>
</comment>
<dbReference type="PANTHER" id="PTHR18968:SF166">
    <property type="entry name" value="2-HYDROXYACYL-COA LYASE 2"/>
    <property type="match status" value="1"/>
</dbReference>
<dbReference type="Proteomes" id="UP000237968">
    <property type="component" value="Unassembled WGS sequence"/>
</dbReference>
<dbReference type="GO" id="GO:0005948">
    <property type="term" value="C:acetolactate synthase complex"/>
    <property type="evidence" value="ECO:0007669"/>
    <property type="project" value="TreeGrafter"/>
</dbReference>
<dbReference type="EMBL" id="PVNK01000044">
    <property type="protein sequence ID" value="PRQ04341.1"/>
    <property type="molecule type" value="Genomic_DNA"/>
</dbReference>
<evidence type="ECO:0000256" key="5">
    <source>
        <dbReference type="ARBA" id="ARBA00023052"/>
    </source>
</evidence>
<protein>
    <submittedName>
        <fullName evidence="10">Acetolactate synthase large subunit IlvG</fullName>
        <ecNumber evidence="10">2.2.1.6</ecNumber>
    </submittedName>
</protein>
<evidence type="ECO:0000313" key="11">
    <source>
        <dbReference type="Proteomes" id="UP000237968"/>
    </source>
</evidence>
<evidence type="ECO:0000256" key="4">
    <source>
        <dbReference type="ARBA" id="ARBA00022723"/>
    </source>
</evidence>
<accession>A0A2S9YH26</accession>
<feature type="domain" description="Thiamine pyrophosphate enzyme central" evidence="7">
    <location>
        <begin position="230"/>
        <end position="358"/>
    </location>
</feature>
<dbReference type="GO" id="GO:0009097">
    <property type="term" value="P:isoleucine biosynthetic process"/>
    <property type="evidence" value="ECO:0007669"/>
    <property type="project" value="TreeGrafter"/>
</dbReference>